<name>A0A1N7S6P3_9BURK</name>
<dbReference type="AlphaFoldDB" id="A0A1N7S6P3"/>
<keyword evidence="2" id="KW-1185">Reference proteome</keyword>
<gene>
    <name evidence="1" type="ORF">BN2475_400056</name>
</gene>
<dbReference type="Proteomes" id="UP000187012">
    <property type="component" value="Unassembled WGS sequence"/>
</dbReference>
<organism evidence="1 2">
    <name type="scientific">Paraburkholderia ribeironis</name>
    <dbReference type="NCBI Taxonomy" id="1247936"/>
    <lineage>
        <taxon>Bacteria</taxon>
        <taxon>Pseudomonadati</taxon>
        <taxon>Pseudomonadota</taxon>
        <taxon>Betaproteobacteria</taxon>
        <taxon>Burkholderiales</taxon>
        <taxon>Burkholderiaceae</taxon>
        <taxon>Paraburkholderia</taxon>
    </lineage>
</organism>
<accession>A0A1N7S6P3</accession>
<sequence length="60" mass="6614">MWGLIGVRRGAEIAQQYRPGPRGGLIEDGSPRPIECGEVDMRSGHGIAEAWRCASREQCF</sequence>
<reference evidence="1 2" key="1">
    <citation type="submission" date="2016-12" db="EMBL/GenBank/DDBJ databases">
        <authorList>
            <person name="Song W.-J."/>
            <person name="Kurnit D.M."/>
        </authorList>
    </citation>
    <scope>NUCLEOTIDE SEQUENCE [LARGE SCALE GENOMIC DNA]</scope>
    <source>
        <strain evidence="1 2">STM7296</strain>
    </source>
</reference>
<evidence type="ECO:0000313" key="2">
    <source>
        <dbReference type="Proteomes" id="UP000187012"/>
    </source>
</evidence>
<evidence type="ECO:0000313" key="1">
    <source>
        <dbReference type="EMBL" id="SIT43042.1"/>
    </source>
</evidence>
<protein>
    <submittedName>
        <fullName evidence="1">Uncharacterized protein</fullName>
    </submittedName>
</protein>
<dbReference type="STRING" id="1247936.BN2475_400056"/>
<dbReference type="EMBL" id="CYGX02000040">
    <property type="protein sequence ID" value="SIT43042.1"/>
    <property type="molecule type" value="Genomic_DNA"/>
</dbReference>
<proteinExistence type="predicted"/>